<accession>A0A9J5WLN8</accession>
<reference evidence="2 3" key="1">
    <citation type="submission" date="2020-09" db="EMBL/GenBank/DDBJ databases">
        <title>De no assembly of potato wild relative species, Solanum commersonii.</title>
        <authorList>
            <person name="Cho K."/>
        </authorList>
    </citation>
    <scope>NUCLEOTIDE SEQUENCE [LARGE SCALE GENOMIC DNA]</scope>
    <source>
        <strain evidence="2">LZ3.2</strain>
        <tissue evidence="2">Leaf</tissue>
    </source>
</reference>
<dbReference type="Pfam" id="PF20167">
    <property type="entry name" value="Transposase_32"/>
    <property type="match status" value="1"/>
</dbReference>
<sequence>MEFLFVEPSECNLHLVREFYANWASDACSHVVTVRGVDVPLTLAVIKDIVGTSHDTNPLVLTGLKIRPPYLAIQHTLCGPQSMVQYIKHSGMRFHQSLPYAYMLKETQVWLKIVINCLLPGLHHIDITRDIVCLVYALMTPIKLNIGDVLKLTMKKASVHKVRMFPRRACGLHGATIPSIGGHHEDKRVDTKFSPTLTTAEHYRRDELIMAMMYGLEMLLHQNGCLTSTNLQLGDVERRNPLNSHAKALLGIGSAFRELVDDDILTDEERLHTSSNVESDSDNKVDPLRPMIRPKGVKLWKIDQGVTGDSANA</sequence>
<feature type="domain" description="Putative plant transposon protein" evidence="1">
    <location>
        <begin position="2"/>
        <end position="161"/>
    </location>
</feature>
<comment type="caution">
    <text evidence="2">The sequence shown here is derived from an EMBL/GenBank/DDBJ whole genome shotgun (WGS) entry which is preliminary data.</text>
</comment>
<gene>
    <name evidence="2" type="ORF">H5410_056269</name>
</gene>
<dbReference type="AlphaFoldDB" id="A0A9J5WLN8"/>
<proteinExistence type="predicted"/>
<evidence type="ECO:0000313" key="3">
    <source>
        <dbReference type="Proteomes" id="UP000824120"/>
    </source>
</evidence>
<keyword evidence="3" id="KW-1185">Reference proteome</keyword>
<protein>
    <recommendedName>
        <fullName evidence="1">Putative plant transposon protein domain-containing protein</fullName>
    </recommendedName>
</protein>
<name>A0A9J5WLN8_SOLCO</name>
<dbReference type="InterPro" id="IPR046796">
    <property type="entry name" value="Transposase_32_dom"/>
</dbReference>
<evidence type="ECO:0000259" key="1">
    <source>
        <dbReference type="Pfam" id="PF20167"/>
    </source>
</evidence>
<dbReference type="EMBL" id="JACXVP010000011">
    <property type="protein sequence ID" value="KAG5576135.1"/>
    <property type="molecule type" value="Genomic_DNA"/>
</dbReference>
<evidence type="ECO:0000313" key="2">
    <source>
        <dbReference type="EMBL" id="KAG5576135.1"/>
    </source>
</evidence>
<dbReference type="Proteomes" id="UP000824120">
    <property type="component" value="Chromosome 11"/>
</dbReference>
<organism evidence="2 3">
    <name type="scientific">Solanum commersonii</name>
    <name type="common">Commerson's wild potato</name>
    <name type="synonym">Commerson's nightshade</name>
    <dbReference type="NCBI Taxonomy" id="4109"/>
    <lineage>
        <taxon>Eukaryota</taxon>
        <taxon>Viridiplantae</taxon>
        <taxon>Streptophyta</taxon>
        <taxon>Embryophyta</taxon>
        <taxon>Tracheophyta</taxon>
        <taxon>Spermatophyta</taxon>
        <taxon>Magnoliopsida</taxon>
        <taxon>eudicotyledons</taxon>
        <taxon>Gunneridae</taxon>
        <taxon>Pentapetalae</taxon>
        <taxon>asterids</taxon>
        <taxon>lamiids</taxon>
        <taxon>Solanales</taxon>
        <taxon>Solanaceae</taxon>
        <taxon>Solanoideae</taxon>
        <taxon>Solaneae</taxon>
        <taxon>Solanum</taxon>
    </lineage>
</organism>